<keyword evidence="2" id="KW-1185">Reference proteome</keyword>
<accession>A0A917VUA5</accession>
<name>A0A917VUA5_9NOCA</name>
<sequence length="76" mass="8356">MTASAHGSVRNLLGEKIVRLDRGDFLTVPPTLAHAFALLERVHRGAAGVEEIRASSELYDNHYVDSPVRRDELAGM</sequence>
<evidence type="ECO:0000313" key="2">
    <source>
        <dbReference type="Proteomes" id="UP000638263"/>
    </source>
</evidence>
<gene>
    <name evidence="1" type="ORF">GCM10011588_37240</name>
</gene>
<evidence type="ECO:0000313" key="1">
    <source>
        <dbReference type="EMBL" id="GGL19202.1"/>
    </source>
</evidence>
<dbReference type="Proteomes" id="UP000638263">
    <property type="component" value="Unassembled WGS sequence"/>
</dbReference>
<dbReference type="EMBL" id="BMMH01000007">
    <property type="protein sequence ID" value="GGL19202.1"/>
    <property type="molecule type" value="Genomic_DNA"/>
</dbReference>
<organism evidence="1 2">
    <name type="scientific">Nocardia jinanensis</name>
    <dbReference type="NCBI Taxonomy" id="382504"/>
    <lineage>
        <taxon>Bacteria</taxon>
        <taxon>Bacillati</taxon>
        <taxon>Actinomycetota</taxon>
        <taxon>Actinomycetes</taxon>
        <taxon>Mycobacteriales</taxon>
        <taxon>Nocardiaceae</taxon>
        <taxon>Nocardia</taxon>
    </lineage>
</organism>
<dbReference type="AlphaFoldDB" id="A0A917VUA5"/>
<protein>
    <submittedName>
        <fullName evidence="1">Uncharacterized protein</fullName>
    </submittedName>
</protein>
<reference evidence="1" key="1">
    <citation type="journal article" date="2014" name="Int. J. Syst. Evol. Microbiol.">
        <title>Complete genome sequence of Corynebacterium casei LMG S-19264T (=DSM 44701T), isolated from a smear-ripened cheese.</title>
        <authorList>
            <consortium name="US DOE Joint Genome Institute (JGI-PGF)"/>
            <person name="Walter F."/>
            <person name="Albersmeier A."/>
            <person name="Kalinowski J."/>
            <person name="Ruckert C."/>
        </authorList>
    </citation>
    <scope>NUCLEOTIDE SEQUENCE</scope>
    <source>
        <strain evidence="1">CGMCC 4.3508</strain>
    </source>
</reference>
<reference evidence="1" key="2">
    <citation type="submission" date="2020-09" db="EMBL/GenBank/DDBJ databases">
        <authorList>
            <person name="Sun Q."/>
            <person name="Zhou Y."/>
        </authorList>
    </citation>
    <scope>NUCLEOTIDE SEQUENCE</scope>
    <source>
        <strain evidence="1">CGMCC 4.3508</strain>
    </source>
</reference>
<dbReference type="RefSeq" id="WP_058853588.1">
    <property type="nucleotide sequence ID" value="NZ_BMMH01000007.1"/>
</dbReference>
<proteinExistence type="predicted"/>
<comment type="caution">
    <text evidence="1">The sequence shown here is derived from an EMBL/GenBank/DDBJ whole genome shotgun (WGS) entry which is preliminary data.</text>
</comment>